<dbReference type="PANTHER" id="PTHR33365:SF11">
    <property type="entry name" value="TAT PATHWAY SIGNAL SEQUENCE"/>
    <property type="match status" value="1"/>
</dbReference>
<accession>A0AAD5V368</accession>
<evidence type="ECO:0000256" key="3">
    <source>
        <dbReference type="ARBA" id="ARBA00035112"/>
    </source>
</evidence>
<dbReference type="Pfam" id="PF11807">
    <property type="entry name" value="UstYa"/>
    <property type="match status" value="1"/>
</dbReference>
<dbReference type="AlphaFoldDB" id="A0AAD5V368"/>
<dbReference type="PANTHER" id="PTHR33365">
    <property type="entry name" value="YALI0B05434P"/>
    <property type="match status" value="1"/>
</dbReference>
<sequence>MTPEDSTHYHLSPHHSPSLSSEWSSIFPKGGGFIHLGPSHRPFGLSMFHQMHCIVALQQAIEQPDEVKRENEWEHSMHCLNYLREMILCDANPALERSIPEFGQKAIDSRTERVCKDWETVYRELEEKHHKYQEWLKGATSSRTHLEF</sequence>
<dbReference type="Proteomes" id="UP001212997">
    <property type="component" value="Unassembled WGS sequence"/>
</dbReference>
<evidence type="ECO:0000313" key="4">
    <source>
        <dbReference type="EMBL" id="KAJ3485082.1"/>
    </source>
</evidence>
<keyword evidence="5" id="KW-1185">Reference proteome</keyword>
<comment type="pathway">
    <text evidence="1">Mycotoxin biosynthesis.</text>
</comment>
<dbReference type="GO" id="GO:0016491">
    <property type="term" value="F:oxidoreductase activity"/>
    <property type="evidence" value="ECO:0007669"/>
    <property type="project" value="UniProtKB-KW"/>
</dbReference>
<dbReference type="InterPro" id="IPR021765">
    <property type="entry name" value="UstYa-like"/>
</dbReference>
<proteinExistence type="inferred from homology"/>
<comment type="similarity">
    <text evidence="3">Belongs to the ustYa family.</text>
</comment>
<reference evidence="4" key="1">
    <citation type="submission" date="2022-07" db="EMBL/GenBank/DDBJ databases">
        <title>Genome Sequence of Physisporinus lineatus.</title>
        <authorList>
            <person name="Buettner E."/>
        </authorList>
    </citation>
    <scope>NUCLEOTIDE SEQUENCE</scope>
    <source>
        <strain evidence="4">VT162</strain>
    </source>
</reference>
<dbReference type="GO" id="GO:0043386">
    <property type="term" value="P:mycotoxin biosynthetic process"/>
    <property type="evidence" value="ECO:0007669"/>
    <property type="project" value="InterPro"/>
</dbReference>
<gene>
    <name evidence="4" type="ORF">NLI96_g5207</name>
</gene>
<evidence type="ECO:0000313" key="5">
    <source>
        <dbReference type="Proteomes" id="UP001212997"/>
    </source>
</evidence>
<keyword evidence="2" id="KW-0560">Oxidoreductase</keyword>
<evidence type="ECO:0000256" key="2">
    <source>
        <dbReference type="ARBA" id="ARBA00023002"/>
    </source>
</evidence>
<evidence type="ECO:0000256" key="1">
    <source>
        <dbReference type="ARBA" id="ARBA00004685"/>
    </source>
</evidence>
<protein>
    <submittedName>
        <fullName evidence="4">Uncharacterized protein</fullName>
    </submittedName>
</protein>
<comment type="caution">
    <text evidence="4">The sequence shown here is derived from an EMBL/GenBank/DDBJ whole genome shotgun (WGS) entry which is preliminary data.</text>
</comment>
<dbReference type="EMBL" id="JANAWD010000165">
    <property type="protein sequence ID" value="KAJ3485082.1"/>
    <property type="molecule type" value="Genomic_DNA"/>
</dbReference>
<organism evidence="4 5">
    <name type="scientific">Meripilus lineatus</name>
    <dbReference type="NCBI Taxonomy" id="2056292"/>
    <lineage>
        <taxon>Eukaryota</taxon>
        <taxon>Fungi</taxon>
        <taxon>Dikarya</taxon>
        <taxon>Basidiomycota</taxon>
        <taxon>Agaricomycotina</taxon>
        <taxon>Agaricomycetes</taxon>
        <taxon>Polyporales</taxon>
        <taxon>Meripilaceae</taxon>
        <taxon>Meripilus</taxon>
    </lineage>
</organism>
<name>A0AAD5V368_9APHY</name>